<sequence length="199" mass="22881">MLEHQQFDLVVRLMNCALQDDSSMDEHGVAAALLPLATIFCRKLCTGIIQFAYTCIQEHAVWANQQFWEAAFYQDVQKDVKALYAARAENLAPRLNSELLSPTSPRDNKDFTWHRRSILTRAQEATALEIAAEQMRIWNSIDPEKQKELITCEENTMYSQAIHYANRMVYLLIPLDMGHKASKQDLFDDERASNSIANR</sequence>
<feature type="domain" description="SBF1/SBF2" evidence="1">
    <location>
        <begin position="1"/>
        <end position="168"/>
    </location>
</feature>
<evidence type="ECO:0000313" key="3">
    <source>
        <dbReference type="Proteomes" id="UP001162156"/>
    </source>
</evidence>
<protein>
    <recommendedName>
        <fullName evidence="1">SBF1/SBF2 domain-containing protein</fullName>
    </recommendedName>
</protein>
<dbReference type="Proteomes" id="UP001162156">
    <property type="component" value="Unassembled WGS sequence"/>
</dbReference>
<keyword evidence="3" id="KW-1185">Reference proteome</keyword>
<proteinExistence type="predicted"/>
<evidence type="ECO:0000313" key="2">
    <source>
        <dbReference type="EMBL" id="KAJ8931411.1"/>
    </source>
</evidence>
<accession>A0AAV8WY91</accession>
<dbReference type="EMBL" id="JANEYF010004350">
    <property type="protein sequence ID" value="KAJ8931411.1"/>
    <property type="molecule type" value="Genomic_DNA"/>
</dbReference>
<gene>
    <name evidence="2" type="ORF">NQ314_015683</name>
</gene>
<evidence type="ECO:0000259" key="1">
    <source>
        <dbReference type="Pfam" id="PF12335"/>
    </source>
</evidence>
<dbReference type="AlphaFoldDB" id="A0AAV8WY91"/>
<organism evidence="2 3">
    <name type="scientific">Rhamnusium bicolor</name>
    <dbReference type="NCBI Taxonomy" id="1586634"/>
    <lineage>
        <taxon>Eukaryota</taxon>
        <taxon>Metazoa</taxon>
        <taxon>Ecdysozoa</taxon>
        <taxon>Arthropoda</taxon>
        <taxon>Hexapoda</taxon>
        <taxon>Insecta</taxon>
        <taxon>Pterygota</taxon>
        <taxon>Neoptera</taxon>
        <taxon>Endopterygota</taxon>
        <taxon>Coleoptera</taxon>
        <taxon>Polyphaga</taxon>
        <taxon>Cucujiformia</taxon>
        <taxon>Chrysomeloidea</taxon>
        <taxon>Cerambycidae</taxon>
        <taxon>Lepturinae</taxon>
        <taxon>Rhagiini</taxon>
        <taxon>Rhamnusium</taxon>
    </lineage>
</organism>
<reference evidence="2" key="1">
    <citation type="journal article" date="2023" name="Insect Mol. Biol.">
        <title>Genome sequencing provides insights into the evolution of gene families encoding plant cell wall-degrading enzymes in longhorned beetles.</title>
        <authorList>
            <person name="Shin N.R."/>
            <person name="Okamura Y."/>
            <person name="Kirsch R."/>
            <person name="Pauchet Y."/>
        </authorList>
    </citation>
    <scope>NUCLEOTIDE SEQUENCE</scope>
    <source>
        <strain evidence="2">RBIC_L_NR</strain>
    </source>
</reference>
<dbReference type="Pfam" id="PF12335">
    <property type="entry name" value="SBF2"/>
    <property type="match status" value="1"/>
</dbReference>
<comment type="caution">
    <text evidence="2">The sequence shown here is derived from an EMBL/GenBank/DDBJ whole genome shotgun (WGS) entry which is preliminary data.</text>
</comment>
<name>A0AAV8WY91_9CUCU</name>
<dbReference type="InterPro" id="IPR022096">
    <property type="entry name" value="SBF1/SBF2"/>
</dbReference>